<dbReference type="InterPro" id="IPR013655">
    <property type="entry name" value="PAS_fold_3"/>
</dbReference>
<evidence type="ECO:0000256" key="3">
    <source>
        <dbReference type="ARBA" id="ARBA00022553"/>
    </source>
</evidence>
<dbReference type="InterPro" id="IPR000014">
    <property type="entry name" value="PAS"/>
</dbReference>
<dbReference type="SUPFAM" id="SSF55785">
    <property type="entry name" value="PYP-like sensor domain (PAS domain)"/>
    <property type="match status" value="1"/>
</dbReference>
<protein>
    <recommendedName>
        <fullName evidence="2">histidine kinase</fullName>
        <ecNumber evidence="2">2.7.13.3</ecNumber>
    </recommendedName>
</protein>
<dbReference type="Proteomes" id="UP001595557">
    <property type="component" value="Unassembled WGS sequence"/>
</dbReference>
<name>A0ABV7IBL3_9RHOB</name>
<dbReference type="PANTHER" id="PTHR43304:SF1">
    <property type="entry name" value="PAC DOMAIN-CONTAINING PROTEIN"/>
    <property type="match status" value="1"/>
</dbReference>
<dbReference type="SMART" id="SM00086">
    <property type="entry name" value="PAC"/>
    <property type="match status" value="1"/>
</dbReference>
<evidence type="ECO:0000313" key="9">
    <source>
        <dbReference type="Proteomes" id="UP001595557"/>
    </source>
</evidence>
<evidence type="ECO:0000256" key="5">
    <source>
        <dbReference type="ARBA" id="ARBA00022777"/>
    </source>
</evidence>
<evidence type="ECO:0000256" key="4">
    <source>
        <dbReference type="ARBA" id="ARBA00022679"/>
    </source>
</evidence>
<sequence length="413" mass="45719">MKGGRVVPAWQQRLLQVCLVAVVGAVFLALAMAPFVLPRNMETADTTAMRNELFELHLGIDALDRALSDWQGARASGGTPDESLGLQFDERTQLLAHRIGVVLACPGGMAVLPENAQTLNRGRDRISAYAALLSKAGTDIVATRDRVAELLGPDLLEIDRYLTNAFRRLGQITSNDRWQLTRVIVFAQRLASFLLAVGVLTLIVLWMQHRVLRRAETSLNTVMGDLAEAQRIAHIGNVHRDYESDTVSWSPEFARIYGLDPDGHMTGAEFEALLLPVDAEKVLESERKAFARSAETRAPVRRDLNFRAVRGNGEVIELAVQSELTANADGTPHSMMSTVRDITVEAQARRALRESERSLAAAQRIAHLGSFRHNYNTGRTTWSSELYLVLGCDPAEGPRPLRQIVHREDFEGI</sequence>
<evidence type="ECO:0000259" key="7">
    <source>
        <dbReference type="PROSITE" id="PS50113"/>
    </source>
</evidence>
<proteinExistence type="predicted"/>
<comment type="catalytic activity">
    <reaction evidence="1">
        <text>ATP + protein L-histidine = ADP + protein N-phospho-L-histidine.</text>
        <dbReference type="EC" id="2.7.13.3"/>
    </reaction>
</comment>
<evidence type="ECO:0000256" key="1">
    <source>
        <dbReference type="ARBA" id="ARBA00000085"/>
    </source>
</evidence>
<dbReference type="Gene3D" id="3.30.450.20">
    <property type="entry name" value="PAS domain"/>
    <property type="match status" value="2"/>
</dbReference>
<dbReference type="InterPro" id="IPR052162">
    <property type="entry name" value="Sensor_kinase/Photoreceptor"/>
</dbReference>
<dbReference type="EMBL" id="JBHRTE010000037">
    <property type="protein sequence ID" value="MFC3167982.1"/>
    <property type="molecule type" value="Genomic_DNA"/>
</dbReference>
<evidence type="ECO:0000313" key="8">
    <source>
        <dbReference type="EMBL" id="MFC3167982.1"/>
    </source>
</evidence>
<feature type="domain" description="PAC" evidence="7">
    <location>
        <begin position="302"/>
        <end position="354"/>
    </location>
</feature>
<comment type="caution">
    <text evidence="8">The sequence shown here is derived from an EMBL/GenBank/DDBJ whole genome shotgun (WGS) entry which is preliminary data.</text>
</comment>
<dbReference type="InterPro" id="IPR035965">
    <property type="entry name" value="PAS-like_dom_sf"/>
</dbReference>
<dbReference type="PROSITE" id="PS50113">
    <property type="entry name" value="PAC"/>
    <property type="match status" value="1"/>
</dbReference>
<reference evidence="9" key="1">
    <citation type="journal article" date="2019" name="Int. J. Syst. Evol. Microbiol.">
        <title>The Global Catalogue of Microorganisms (GCM) 10K type strain sequencing project: providing services to taxonomists for standard genome sequencing and annotation.</title>
        <authorList>
            <consortium name="The Broad Institute Genomics Platform"/>
            <consortium name="The Broad Institute Genome Sequencing Center for Infectious Disease"/>
            <person name="Wu L."/>
            <person name="Ma J."/>
        </authorList>
    </citation>
    <scope>NUCLEOTIDE SEQUENCE [LARGE SCALE GENOMIC DNA]</scope>
    <source>
        <strain evidence="9">KCTC 52239</strain>
    </source>
</reference>
<dbReference type="EC" id="2.7.13.3" evidence="2"/>
<feature type="transmembrane region" description="Helical" evidence="6">
    <location>
        <begin position="183"/>
        <end position="207"/>
    </location>
</feature>
<accession>A0ABV7IBL3</accession>
<keyword evidence="3" id="KW-0597">Phosphoprotein</keyword>
<dbReference type="RefSeq" id="WP_207469324.1">
    <property type="nucleotide sequence ID" value="NZ_JAFNAW010000027.1"/>
</dbReference>
<evidence type="ECO:0000256" key="6">
    <source>
        <dbReference type="SAM" id="Phobius"/>
    </source>
</evidence>
<keyword evidence="5" id="KW-0418">Kinase</keyword>
<dbReference type="PANTHER" id="PTHR43304">
    <property type="entry name" value="PHYTOCHROME-LIKE PROTEIN CPH1"/>
    <property type="match status" value="1"/>
</dbReference>
<dbReference type="NCBIfam" id="TIGR00229">
    <property type="entry name" value="sensory_box"/>
    <property type="match status" value="1"/>
</dbReference>
<feature type="transmembrane region" description="Helical" evidence="6">
    <location>
        <begin position="14"/>
        <end position="37"/>
    </location>
</feature>
<dbReference type="Pfam" id="PF08447">
    <property type="entry name" value="PAS_3"/>
    <property type="match status" value="1"/>
</dbReference>
<keyword evidence="6" id="KW-1133">Transmembrane helix</keyword>
<keyword evidence="9" id="KW-1185">Reference proteome</keyword>
<dbReference type="InterPro" id="IPR000700">
    <property type="entry name" value="PAS-assoc_C"/>
</dbReference>
<organism evidence="8 9">
    <name type="scientific">Paracoccus fontiphilus</name>
    <dbReference type="NCBI Taxonomy" id="1815556"/>
    <lineage>
        <taxon>Bacteria</taxon>
        <taxon>Pseudomonadati</taxon>
        <taxon>Pseudomonadota</taxon>
        <taxon>Alphaproteobacteria</taxon>
        <taxon>Rhodobacterales</taxon>
        <taxon>Paracoccaceae</taxon>
        <taxon>Paracoccus</taxon>
    </lineage>
</organism>
<keyword evidence="6" id="KW-0472">Membrane</keyword>
<gene>
    <name evidence="8" type="ORF">ACFOD7_07975</name>
</gene>
<keyword evidence="6" id="KW-0812">Transmembrane</keyword>
<keyword evidence="4" id="KW-0808">Transferase</keyword>
<evidence type="ECO:0000256" key="2">
    <source>
        <dbReference type="ARBA" id="ARBA00012438"/>
    </source>
</evidence>
<dbReference type="InterPro" id="IPR001610">
    <property type="entry name" value="PAC"/>
</dbReference>